<dbReference type="Pfam" id="PF00627">
    <property type="entry name" value="UBA"/>
    <property type="match status" value="2"/>
</dbReference>
<evidence type="ECO:0008006" key="6">
    <source>
        <dbReference type="Google" id="ProtNLM"/>
    </source>
</evidence>
<feature type="domain" description="UBA" evidence="2">
    <location>
        <begin position="431"/>
        <end position="471"/>
    </location>
</feature>
<dbReference type="CDD" id="cd17062">
    <property type="entry name" value="Ubl_NUB1"/>
    <property type="match status" value="1"/>
</dbReference>
<dbReference type="SUPFAM" id="SSF54236">
    <property type="entry name" value="Ubiquitin-like"/>
    <property type="match status" value="1"/>
</dbReference>
<dbReference type="InterPro" id="IPR039749">
    <property type="entry name" value="NUB1"/>
</dbReference>
<dbReference type="GO" id="GO:2000058">
    <property type="term" value="P:regulation of ubiquitin-dependent protein catabolic process"/>
    <property type="evidence" value="ECO:0007669"/>
    <property type="project" value="TreeGrafter"/>
</dbReference>
<dbReference type="SMART" id="SM00213">
    <property type="entry name" value="UBQ"/>
    <property type="match status" value="1"/>
</dbReference>
<evidence type="ECO:0000259" key="2">
    <source>
        <dbReference type="PROSITE" id="PS50030"/>
    </source>
</evidence>
<keyword evidence="1" id="KW-0175">Coiled coil</keyword>
<dbReference type="PROSITE" id="PS50030">
    <property type="entry name" value="UBA"/>
    <property type="match status" value="3"/>
</dbReference>
<dbReference type="CDD" id="cd14291">
    <property type="entry name" value="UBA1_NUB1_like"/>
    <property type="match status" value="2"/>
</dbReference>
<evidence type="ECO:0000259" key="3">
    <source>
        <dbReference type="PROSITE" id="PS50053"/>
    </source>
</evidence>
<protein>
    <recommendedName>
        <fullName evidence="6">UBA domain-containing protein</fullName>
    </recommendedName>
</protein>
<dbReference type="SMART" id="SM00165">
    <property type="entry name" value="UBA"/>
    <property type="match status" value="3"/>
</dbReference>
<gene>
    <name evidence="4" type="ORF">CALMAC_LOCUS20344</name>
</gene>
<dbReference type="Proteomes" id="UP000410492">
    <property type="component" value="Unassembled WGS sequence"/>
</dbReference>
<dbReference type="Pfam" id="PF00240">
    <property type="entry name" value="ubiquitin"/>
    <property type="match status" value="1"/>
</dbReference>
<evidence type="ECO:0000313" key="5">
    <source>
        <dbReference type="Proteomes" id="UP000410492"/>
    </source>
</evidence>
<dbReference type="Gene3D" id="1.10.8.10">
    <property type="entry name" value="DNA helicase RuvA subunit, C-terminal domain"/>
    <property type="match status" value="3"/>
</dbReference>
<dbReference type="InterPro" id="IPR015940">
    <property type="entry name" value="UBA"/>
</dbReference>
<evidence type="ECO:0000256" key="1">
    <source>
        <dbReference type="SAM" id="Coils"/>
    </source>
</evidence>
<accession>A0A653DU21</accession>
<dbReference type="AlphaFoldDB" id="A0A653DU21"/>
<dbReference type="InterPro" id="IPR009060">
    <property type="entry name" value="UBA-like_sf"/>
</dbReference>
<feature type="coiled-coil region" evidence="1">
    <location>
        <begin position="163"/>
        <end position="190"/>
    </location>
</feature>
<dbReference type="PANTHER" id="PTHR12948:SF3">
    <property type="entry name" value="NEDD8 ULTIMATE BUSTER 1"/>
    <property type="match status" value="1"/>
</dbReference>
<dbReference type="Gene3D" id="3.10.20.90">
    <property type="entry name" value="Phosphatidylinositol 3-kinase Catalytic Subunit, Chain A, domain 1"/>
    <property type="match status" value="1"/>
</dbReference>
<evidence type="ECO:0000313" key="4">
    <source>
        <dbReference type="EMBL" id="VEN63547.1"/>
    </source>
</evidence>
<feature type="coiled-coil region" evidence="1">
    <location>
        <begin position="394"/>
        <end position="421"/>
    </location>
</feature>
<dbReference type="InterPro" id="IPR029071">
    <property type="entry name" value="Ubiquitin-like_domsf"/>
</dbReference>
<dbReference type="EMBL" id="CAACVG010014688">
    <property type="protein sequence ID" value="VEN63547.1"/>
    <property type="molecule type" value="Genomic_DNA"/>
</dbReference>
<organism evidence="4 5">
    <name type="scientific">Callosobruchus maculatus</name>
    <name type="common">Southern cowpea weevil</name>
    <name type="synonym">Pulse bruchid</name>
    <dbReference type="NCBI Taxonomy" id="64391"/>
    <lineage>
        <taxon>Eukaryota</taxon>
        <taxon>Metazoa</taxon>
        <taxon>Ecdysozoa</taxon>
        <taxon>Arthropoda</taxon>
        <taxon>Hexapoda</taxon>
        <taxon>Insecta</taxon>
        <taxon>Pterygota</taxon>
        <taxon>Neoptera</taxon>
        <taxon>Endopterygota</taxon>
        <taxon>Coleoptera</taxon>
        <taxon>Polyphaga</taxon>
        <taxon>Cucujiformia</taxon>
        <taxon>Chrysomeloidea</taxon>
        <taxon>Chrysomelidae</taxon>
        <taxon>Bruchinae</taxon>
        <taxon>Bruchini</taxon>
        <taxon>Callosobruchus</taxon>
    </lineage>
</organism>
<dbReference type="OrthoDB" id="434245at2759"/>
<keyword evidence="5" id="KW-1185">Reference proteome</keyword>
<proteinExistence type="predicted"/>
<reference evidence="4 5" key="1">
    <citation type="submission" date="2019-01" db="EMBL/GenBank/DDBJ databases">
        <authorList>
            <person name="Sayadi A."/>
        </authorList>
    </citation>
    <scope>NUCLEOTIDE SEQUENCE [LARGE SCALE GENOMIC DNA]</scope>
</reference>
<dbReference type="SUPFAM" id="SSF46934">
    <property type="entry name" value="UBA-like"/>
    <property type="match status" value="3"/>
</dbReference>
<feature type="domain" description="Ubiquitin-like" evidence="3">
    <location>
        <begin position="88"/>
        <end position="162"/>
    </location>
</feature>
<dbReference type="InterPro" id="IPR000626">
    <property type="entry name" value="Ubiquitin-like_dom"/>
</dbReference>
<name>A0A653DU21_CALMS</name>
<sequence>MMNSHQEKEDLLLQIRDKLRKDDIKLWLSPYYTSENKPSEEHISSLATEYASIFKMPCELCYSVIKELQNHALENLKCKSLYEESGLATLKIKILHQNSPPRIISKEIRLSATASDLKNALRQDINTSVDRVKLISTGKVLKNNEPLSNQNVKNGQLIIAILLNECETEIAAKENKIKDLENTKSDSRLLALDNEYMQLEDQFGNVVKIPPHEKKALVVAMMLQEKGKSALKKKDYTTALIYFLEADEEYRLCNSQLLNTVDNYALLDLDIAWCYLCLESVAHLPEAQQRLSACEKKFIDTYGANLERVIAVKGTPGNEAALLMRLHLLQAIVLYHQNKRSEAVNLLRKVESEINSLKVDEQSVISLIELGYTPTEATLGLRATNGDVNLAANYINENREKRAQSRKKAKAEAELDKERKKLGLCRDGKQYVDPRFVKALVDMGYGKEEARQALKYCNNIISDAVQHMQEIGAAGQSSSTQHHEISDIVEALIPELEQAGFDSRMARLALSKFKGDITKAIEELLANDGIVSGDLSDLITCESVDRIKKRQQEEKSKNEAYKRLKEDITTTEDDYLDIDLVEEEAFLKQYLSLLEKQS</sequence>
<dbReference type="PROSITE" id="PS50053">
    <property type="entry name" value="UBIQUITIN_2"/>
    <property type="match status" value="1"/>
</dbReference>
<feature type="domain" description="UBA" evidence="2">
    <location>
        <begin position="487"/>
        <end position="527"/>
    </location>
</feature>
<feature type="domain" description="UBA" evidence="2">
    <location>
        <begin position="358"/>
        <end position="398"/>
    </location>
</feature>
<dbReference type="PANTHER" id="PTHR12948">
    <property type="entry name" value="NEDD8 ULTIMATE BUSTER-1 BS4 PROTEIN"/>
    <property type="match status" value="1"/>
</dbReference>